<dbReference type="EMBL" id="QFPJ01000010">
    <property type="protein sequence ID" value="PZQ22995.1"/>
    <property type="molecule type" value="Genomic_DNA"/>
</dbReference>
<evidence type="ECO:0000313" key="3">
    <source>
        <dbReference type="EMBL" id="PZQ22995.1"/>
    </source>
</evidence>
<sequence>MRSILIHADQDRAGEGRLQAGLDIARRFEGHVTLLIATPLQQFVAFDPFGGSYIATEALAKAQVDEAALENRFADELAKEDVPWDIVTADGDILGSLALAATLADLAIVSLPGEKGAVPAMLAGDLALATPVPVLALPRTARTLDFDAPALVAWNGSAQAAAALRGARPLLQGRAVTLVTVDAESGDFPATEAMRYLSRHDIHAELKLVERGDATVEERLEQAADALGAGLIVMGAFGKSRLRETLFGGTTQYLLTSGRYPLLLAH</sequence>
<dbReference type="Gene3D" id="3.40.50.12370">
    <property type="match status" value="1"/>
</dbReference>
<dbReference type="CDD" id="cd00293">
    <property type="entry name" value="USP-like"/>
    <property type="match status" value="1"/>
</dbReference>
<organism evidence="3 4">
    <name type="scientific">Sphingopyxis macrogoltabida</name>
    <name type="common">Sphingomonas macrogoltabidus</name>
    <dbReference type="NCBI Taxonomy" id="33050"/>
    <lineage>
        <taxon>Bacteria</taxon>
        <taxon>Pseudomonadati</taxon>
        <taxon>Pseudomonadota</taxon>
        <taxon>Alphaproteobacteria</taxon>
        <taxon>Sphingomonadales</taxon>
        <taxon>Sphingomonadaceae</taxon>
        <taxon>Sphingopyxis</taxon>
    </lineage>
</organism>
<evidence type="ECO:0000313" key="4">
    <source>
        <dbReference type="Proteomes" id="UP000248597"/>
    </source>
</evidence>
<gene>
    <name evidence="3" type="ORF">DI569_06080</name>
</gene>
<accession>A0A2W5L8U6</accession>
<evidence type="ECO:0000259" key="2">
    <source>
        <dbReference type="Pfam" id="PF00582"/>
    </source>
</evidence>
<comment type="similarity">
    <text evidence="1">Belongs to the universal stress protein A family.</text>
</comment>
<dbReference type="InterPro" id="IPR006016">
    <property type="entry name" value="UspA"/>
</dbReference>
<evidence type="ECO:0000256" key="1">
    <source>
        <dbReference type="ARBA" id="ARBA00008791"/>
    </source>
</evidence>
<dbReference type="Pfam" id="PF00582">
    <property type="entry name" value="Usp"/>
    <property type="match status" value="1"/>
</dbReference>
<dbReference type="PRINTS" id="PR01438">
    <property type="entry name" value="UNVRSLSTRESS"/>
</dbReference>
<proteinExistence type="inferred from homology"/>
<reference evidence="3 4" key="1">
    <citation type="submission" date="2017-08" db="EMBL/GenBank/DDBJ databases">
        <title>Infants hospitalized years apart are colonized by the same room-sourced microbial strains.</title>
        <authorList>
            <person name="Brooks B."/>
            <person name="Olm M.R."/>
            <person name="Firek B.A."/>
            <person name="Baker R."/>
            <person name="Thomas B.C."/>
            <person name="Morowitz M.J."/>
            <person name="Banfield J.F."/>
        </authorList>
    </citation>
    <scope>NUCLEOTIDE SEQUENCE [LARGE SCALE GENOMIC DNA]</scope>
    <source>
        <strain evidence="3">S2_005_003_R2_47</strain>
    </source>
</reference>
<dbReference type="SUPFAM" id="SSF52402">
    <property type="entry name" value="Adenine nucleotide alpha hydrolases-like"/>
    <property type="match status" value="2"/>
</dbReference>
<protein>
    <submittedName>
        <fullName evidence="3">Universal stress protein</fullName>
    </submittedName>
</protein>
<dbReference type="Proteomes" id="UP000248597">
    <property type="component" value="Unassembled WGS sequence"/>
</dbReference>
<dbReference type="AlphaFoldDB" id="A0A2W5L8U6"/>
<dbReference type="InterPro" id="IPR006015">
    <property type="entry name" value="Universal_stress_UspA"/>
</dbReference>
<name>A0A2W5L8U6_SPHMC</name>
<feature type="domain" description="UspA" evidence="2">
    <location>
        <begin position="151"/>
        <end position="264"/>
    </location>
</feature>
<comment type="caution">
    <text evidence="3">The sequence shown here is derived from an EMBL/GenBank/DDBJ whole genome shotgun (WGS) entry which is preliminary data.</text>
</comment>